<feature type="compositionally biased region" description="Basic and acidic residues" evidence="3">
    <location>
        <begin position="174"/>
        <end position="186"/>
    </location>
</feature>
<sequence>MALADSNTSTSADPSLLQNLKLHLEGLKRTQHGQILYTQIQRGLQKYGHEDGRIELVFVTFLHALLGKYATSPACDAPTRVKARLIQQRLTLYLPRNAPAPAAPKPAVAPPRAAPPVEAKPAVPPPEASKPSASPAPVIEAKPEPEMKPEPIAEVAAPPVEGSAPPEVEIEPVPPEKESAPSSRQEKIEALENTLAEKVTESIAVDEQFGKLLENERETLKNLESPLGDFNDLKQILVKGLNELIEERQMLIDKLSSAGDYLKAVETDRERLRQELSHARKHGMADELTGLPKREVFVKQLEAEIGRVKRYGFALAVAVIDVDNLESVNRRYGRSMGDAVLRCYAGQILAKFRTYDLVARYGGDEFAVLFPNTQKDGAMHALEKARKTATNSFIQQDGKNIPLPGFSSVLTQYAPDEPASTLLQRADQTLSQAKLAGYNRMVVALPTA</sequence>
<dbReference type="NCBIfam" id="TIGR00254">
    <property type="entry name" value="GGDEF"/>
    <property type="match status" value="1"/>
</dbReference>
<evidence type="ECO:0000256" key="2">
    <source>
        <dbReference type="ARBA" id="ARBA00034247"/>
    </source>
</evidence>
<dbReference type="STRING" id="1817768.A3A87_00520"/>
<evidence type="ECO:0000256" key="3">
    <source>
        <dbReference type="SAM" id="MobiDB-lite"/>
    </source>
</evidence>
<protein>
    <recommendedName>
        <fullName evidence="1">diguanylate cyclase</fullName>
        <ecNumber evidence="1">2.7.7.65</ecNumber>
    </recommendedName>
</protein>
<proteinExistence type="predicted"/>
<reference evidence="5 6" key="1">
    <citation type="journal article" date="2016" name="Nat. Commun.">
        <title>Thousands of microbial genomes shed light on interconnected biogeochemical processes in an aquifer system.</title>
        <authorList>
            <person name="Anantharaman K."/>
            <person name="Brown C.T."/>
            <person name="Hug L.A."/>
            <person name="Sharon I."/>
            <person name="Castelle C.J."/>
            <person name="Probst A.J."/>
            <person name="Thomas B.C."/>
            <person name="Singh A."/>
            <person name="Wilkins M.J."/>
            <person name="Karaoz U."/>
            <person name="Brodie E.L."/>
            <person name="Williams K.H."/>
            <person name="Hubbard S.S."/>
            <person name="Banfield J.F."/>
        </authorList>
    </citation>
    <scope>NUCLEOTIDE SEQUENCE [LARGE SCALE GENOMIC DNA]</scope>
</reference>
<dbReference type="CDD" id="cd01949">
    <property type="entry name" value="GGDEF"/>
    <property type="match status" value="1"/>
</dbReference>
<dbReference type="InterPro" id="IPR000160">
    <property type="entry name" value="GGDEF_dom"/>
</dbReference>
<dbReference type="EMBL" id="MFTC01000030">
    <property type="protein sequence ID" value="OGI51898.1"/>
    <property type="molecule type" value="Genomic_DNA"/>
</dbReference>
<accession>A0A1F6U3G9</accession>
<dbReference type="AlphaFoldDB" id="A0A1F6U3G9"/>
<dbReference type="SMART" id="SM00267">
    <property type="entry name" value="GGDEF"/>
    <property type="match status" value="1"/>
</dbReference>
<dbReference type="InterPro" id="IPR043128">
    <property type="entry name" value="Rev_trsase/Diguanyl_cyclase"/>
</dbReference>
<dbReference type="InterPro" id="IPR050469">
    <property type="entry name" value="Diguanylate_Cyclase"/>
</dbReference>
<gene>
    <name evidence="5" type="ORF">A3A87_00520</name>
</gene>
<dbReference type="PANTHER" id="PTHR45138">
    <property type="entry name" value="REGULATORY COMPONENTS OF SENSORY TRANSDUCTION SYSTEM"/>
    <property type="match status" value="1"/>
</dbReference>
<feature type="compositionally biased region" description="Low complexity" evidence="3">
    <location>
        <begin position="152"/>
        <end position="167"/>
    </location>
</feature>
<feature type="domain" description="GGDEF" evidence="4">
    <location>
        <begin position="313"/>
        <end position="446"/>
    </location>
</feature>
<dbReference type="SUPFAM" id="SSF55073">
    <property type="entry name" value="Nucleotide cyclase"/>
    <property type="match status" value="1"/>
</dbReference>
<dbReference type="Pfam" id="PF00990">
    <property type="entry name" value="GGDEF"/>
    <property type="match status" value="1"/>
</dbReference>
<dbReference type="PROSITE" id="PS50887">
    <property type="entry name" value="GGDEF"/>
    <property type="match status" value="1"/>
</dbReference>
<feature type="compositionally biased region" description="Pro residues" evidence="3">
    <location>
        <begin position="101"/>
        <end position="114"/>
    </location>
</feature>
<feature type="region of interest" description="Disordered" evidence="3">
    <location>
        <begin position="97"/>
        <end position="186"/>
    </location>
</feature>
<evidence type="ECO:0000313" key="6">
    <source>
        <dbReference type="Proteomes" id="UP000179037"/>
    </source>
</evidence>
<feature type="compositionally biased region" description="Basic and acidic residues" evidence="3">
    <location>
        <begin position="141"/>
        <end position="151"/>
    </location>
</feature>
<feature type="compositionally biased region" description="Low complexity" evidence="3">
    <location>
        <begin position="129"/>
        <end position="140"/>
    </location>
</feature>
<dbReference type="EC" id="2.7.7.65" evidence="1"/>
<comment type="catalytic activity">
    <reaction evidence="2">
        <text>2 GTP = 3',3'-c-di-GMP + 2 diphosphate</text>
        <dbReference type="Rhea" id="RHEA:24898"/>
        <dbReference type="ChEBI" id="CHEBI:33019"/>
        <dbReference type="ChEBI" id="CHEBI:37565"/>
        <dbReference type="ChEBI" id="CHEBI:58805"/>
        <dbReference type="EC" id="2.7.7.65"/>
    </reaction>
</comment>
<dbReference type="Proteomes" id="UP000179037">
    <property type="component" value="Unassembled WGS sequence"/>
</dbReference>
<dbReference type="GO" id="GO:0052621">
    <property type="term" value="F:diguanylate cyclase activity"/>
    <property type="evidence" value="ECO:0007669"/>
    <property type="project" value="UniProtKB-EC"/>
</dbReference>
<evidence type="ECO:0000256" key="1">
    <source>
        <dbReference type="ARBA" id="ARBA00012528"/>
    </source>
</evidence>
<evidence type="ECO:0000313" key="5">
    <source>
        <dbReference type="EMBL" id="OGI51898.1"/>
    </source>
</evidence>
<dbReference type="InterPro" id="IPR029787">
    <property type="entry name" value="Nucleotide_cyclase"/>
</dbReference>
<evidence type="ECO:0000259" key="4">
    <source>
        <dbReference type="PROSITE" id="PS50887"/>
    </source>
</evidence>
<organism evidence="5 6">
    <name type="scientific">Candidatus Muproteobacteria bacterium RIFCSPLOWO2_01_FULL_60_18</name>
    <dbReference type="NCBI Taxonomy" id="1817768"/>
    <lineage>
        <taxon>Bacteria</taxon>
        <taxon>Pseudomonadati</taxon>
        <taxon>Pseudomonadota</taxon>
        <taxon>Candidatus Muproteobacteria</taxon>
    </lineage>
</organism>
<dbReference type="Gene3D" id="3.30.70.270">
    <property type="match status" value="1"/>
</dbReference>
<comment type="caution">
    <text evidence="5">The sequence shown here is derived from an EMBL/GenBank/DDBJ whole genome shotgun (WGS) entry which is preliminary data.</text>
</comment>
<dbReference type="PANTHER" id="PTHR45138:SF9">
    <property type="entry name" value="DIGUANYLATE CYCLASE DGCM-RELATED"/>
    <property type="match status" value="1"/>
</dbReference>
<name>A0A1F6U3G9_9PROT</name>